<dbReference type="PANTHER" id="PTHR47506">
    <property type="entry name" value="TRANSCRIPTIONAL REGULATORY PROTEIN"/>
    <property type="match status" value="1"/>
</dbReference>
<dbReference type="SUPFAM" id="SSF48498">
    <property type="entry name" value="Tetracyclin repressor-like, C-terminal domain"/>
    <property type="match status" value="1"/>
</dbReference>
<evidence type="ECO:0000313" key="6">
    <source>
        <dbReference type="EMBL" id="SIT57040.1"/>
    </source>
</evidence>
<keyword evidence="7" id="KW-1185">Reference proteome</keyword>
<keyword evidence="3" id="KW-0804">Transcription</keyword>
<evidence type="ECO:0000256" key="4">
    <source>
        <dbReference type="PROSITE-ProRule" id="PRU00335"/>
    </source>
</evidence>
<dbReference type="InterPro" id="IPR009057">
    <property type="entry name" value="Homeodomain-like_sf"/>
</dbReference>
<dbReference type="InterPro" id="IPR001647">
    <property type="entry name" value="HTH_TetR"/>
</dbReference>
<evidence type="ECO:0000256" key="2">
    <source>
        <dbReference type="ARBA" id="ARBA00023125"/>
    </source>
</evidence>
<dbReference type="InterPro" id="IPR036271">
    <property type="entry name" value="Tet_transcr_reg_TetR-rel_C_sf"/>
</dbReference>
<proteinExistence type="predicted"/>
<keyword evidence="2 4" id="KW-0238">DNA-binding</keyword>
<organism evidence="6 7">
    <name type="scientific">Mesorhizobium prunaredense</name>
    <dbReference type="NCBI Taxonomy" id="1631249"/>
    <lineage>
        <taxon>Bacteria</taxon>
        <taxon>Pseudomonadati</taxon>
        <taxon>Pseudomonadota</taxon>
        <taxon>Alphaproteobacteria</taxon>
        <taxon>Hyphomicrobiales</taxon>
        <taxon>Phyllobacteriaceae</taxon>
        <taxon>Mesorhizobium</taxon>
    </lineage>
</organism>
<protein>
    <submittedName>
        <fullName evidence="6">TetR family transcription regulator</fullName>
    </submittedName>
</protein>
<keyword evidence="1" id="KW-0805">Transcription regulation</keyword>
<dbReference type="PRINTS" id="PR00455">
    <property type="entry name" value="HTHTETR"/>
</dbReference>
<dbReference type="Gene3D" id="1.10.10.60">
    <property type="entry name" value="Homeodomain-like"/>
    <property type="match status" value="1"/>
</dbReference>
<dbReference type="PANTHER" id="PTHR47506:SF7">
    <property type="entry name" value="TRANSCRIPTIONAL REGULATORY PROTEIN"/>
    <property type="match status" value="1"/>
</dbReference>
<feature type="domain" description="HTH tetR-type" evidence="5">
    <location>
        <begin position="9"/>
        <end position="69"/>
    </location>
</feature>
<dbReference type="STRING" id="1631249.BQ8794_30489"/>
<dbReference type="Pfam" id="PF00440">
    <property type="entry name" value="TetR_N"/>
    <property type="match status" value="1"/>
</dbReference>
<evidence type="ECO:0000256" key="1">
    <source>
        <dbReference type="ARBA" id="ARBA00023015"/>
    </source>
</evidence>
<dbReference type="SUPFAM" id="SSF46689">
    <property type="entry name" value="Homeodomain-like"/>
    <property type="match status" value="1"/>
</dbReference>
<dbReference type="GO" id="GO:0003677">
    <property type="term" value="F:DNA binding"/>
    <property type="evidence" value="ECO:0007669"/>
    <property type="project" value="UniProtKB-UniRule"/>
</dbReference>
<evidence type="ECO:0000313" key="7">
    <source>
        <dbReference type="Proteomes" id="UP000188388"/>
    </source>
</evidence>
<evidence type="ECO:0000259" key="5">
    <source>
        <dbReference type="PROSITE" id="PS50977"/>
    </source>
</evidence>
<dbReference type="Gene3D" id="1.10.357.10">
    <property type="entry name" value="Tetracycline Repressor, domain 2"/>
    <property type="match status" value="1"/>
</dbReference>
<dbReference type="Proteomes" id="UP000188388">
    <property type="component" value="Unassembled WGS sequence"/>
</dbReference>
<dbReference type="PROSITE" id="PS50977">
    <property type="entry name" value="HTH_TETR_2"/>
    <property type="match status" value="1"/>
</dbReference>
<sequence length="200" mass="21228">MRYEKGRKEASRQLIMDVATERFRSDGIAASGLAGIMGEAGLTNGAFYPHFPSKAALVRESVAAALEAQTAQIQELLAAGGASLAIDTYLSAEHRDNPGKGCASAALLPEIAREPIETRQVYAEHLLKLVRQVAAELTPDARDPEAIAFGVFATLIGTLELSRAVKGTKLSDRILEAGAVAAKALLQPHENGKPEDRKPS</sequence>
<dbReference type="AlphaFoldDB" id="A0A1R3VAU0"/>
<accession>A0A1R3VAU0</accession>
<reference evidence="7" key="1">
    <citation type="submission" date="2017-01" db="EMBL/GenBank/DDBJ databases">
        <authorList>
            <person name="Brunel B."/>
        </authorList>
    </citation>
    <scope>NUCLEOTIDE SEQUENCE [LARGE SCALE GENOMIC DNA]</scope>
</reference>
<evidence type="ECO:0000256" key="3">
    <source>
        <dbReference type="ARBA" id="ARBA00023163"/>
    </source>
</evidence>
<feature type="DNA-binding region" description="H-T-H motif" evidence="4">
    <location>
        <begin position="32"/>
        <end position="51"/>
    </location>
</feature>
<name>A0A1R3VAU0_9HYPH</name>
<dbReference type="EMBL" id="FTPD01000023">
    <property type="protein sequence ID" value="SIT57040.1"/>
    <property type="molecule type" value="Genomic_DNA"/>
</dbReference>
<dbReference type="RefSeq" id="WP_077380321.1">
    <property type="nucleotide sequence ID" value="NZ_FTPD01000023.1"/>
</dbReference>
<gene>
    <name evidence="6" type="ORF">BQ8794_30489</name>
</gene>